<dbReference type="AlphaFoldDB" id="A0AAD1C400"/>
<proteinExistence type="predicted"/>
<dbReference type="KEGG" id="pfuw:KF707C_53830"/>
<organism evidence="1 2">
    <name type="scientific">Metapseudomonas furukawaii</name>
    <name type="common">Pseudomonas furukawaii</name>
    <dbReference type="NCBI Taxonomy" id="1149133"/>
    <lineage>
        <taxon>Bacteria</taxon>
        <taxon>Pseudomonadati</taxon>
        <taxon>Pseudomonadota</taxon>
        <taxon>Gammaproteobacteria</taxon>
        <taxon>Pseudomonadales</taxon>
        <taxon>Pseudomonadaceae</taxon>
        <taxon>Metapseudomonas</taxon>
    </lineage>
</organism>
<protein>
    <submittedName>
        <fullName evidence="1">Uncharacterized protein</fullName>
    </submittedName>
</protein>
<dbReference type="InterPro" id="IPR018680">
    <property type="entry name" value="DUF2164"/>
</dbReference>
<evidence type="ECO:0000313" key="1">
    <source>
        <dbReference type="EMBL" id="BAU77071.1"/>
    </source>
</evidence>
<sequence length="85" mass="9734">MSRGKKAPSLQLDAAQTQDGVLAIKRFMAERFELELGAFEAEEVLDFFAREFAPHFYNKAISDVQAHLKDRFDSIENDLWALEKA</sequence>
<dbReference type="EMBL" id="AP014862">
    <property type="protein sequence ID" value="BAU77071.1"/>
    <property type="molecule type" value="Genomic_DNA"/>
</dbReference>
<reference evidence="2" key="1">
    <citation type="submission" date="2015-05" db="EMBL/GenBank/DDBJ databases">
        <title>Draft genome sequencing of a biphenyl-degrading bacterium, Pseudomonas balearica KF707 (=NBRC110670).</title>
        <authorList>
            <person name="Kimura N."/>
            <person name="Hirose J."/>
            <person name="Watanabe T."/>
            <person name="Suenaga H."/>
            <person name="Fujihara H."/>
            <person name="Noguchi M."/>
            <person name="Hashimoto M."/>
            <person name="Shimodaira J."/>
            <person name="Tsuchikane K."/>
            <person name="Hosoyama A."/>
            <person name="Yamazoe A."/>
            <person name="Fujita N."/>
            <person name="Furukawa K."/>
        </authorList>
    </citation>
    <scope>NUCLEOTIDE SEQUENCE [LARGE SCALE GENOMIC DNA]</scope>
    <source>
        <strain evidence="2">DSM 10086 / NBRC 110670 / KF707</strain>
    </source>
</reference>
<dbReference type="Pfam" id="PF09932">
    <property type="entry name" value="DUF2164"/>
    <property type="match status" value="1"/>
</dbReference>
<gene>
    <name evidence="1" type="ORF">KF707C_53830</name>
</gene>
<evidence type="ECO:0000313" key="2">
    <source>
        <dbReference type="Proteomes" id="UP000218554"/>
    </source>
</evidence>
<keyword evidence="2" id="KW-1185">Reference proteome</keyword>
<reference evidence="1 2" key="2">
    <citation type="journal article" date="2017" name="Int. J. Syst. Evol. Microbiol.">
        <title>Pseudomonas furukawaii sp. nov., a polychlorinated biphenyl-degrading bacterium isolated from biphenyl-contaminated soil in Japan.</title>
        <authorList>
            <person name="Kimura N."/>
            <person name="Watanabe T."/>
            <person name="Suenaga H."/>
            <person name="Fujihara H."/>
            <person name="Futagami T."/>
            <person name="Goto M."/>
            <person name="Hanada S."/>
            <person name="Hirose J."/>
        </authorList>
    </citation>
    <scope>NUCLEOTIDE SEQUENCE [LARGE SCALE GENOMIC DNA]</scope>
    <source>
        <strain evidence="2">DSM 10086 / NBRC 110670 / KF707</strain>
    </source>
</reference>
<accession>A0AAD1C400</accession>
<dbReference type="RefSeq" id="WP_003453371.1">
    <property type="nucleotide sequence ID" value="NZ_AJMR01000180.1"/>
</dbReference>
<name>A0AAD1C400_METFU</name>
<dbReference type="Proteomes" id="UP000218554">
    <property type="component" value="Chromosome"/>
</dbReference>